<feature type="transmembrane region" description="Helical" evidence="1">
    <location>
        <begin position="12"/>
        <end position="33"/>
    </location>
</feature>
<dbReference type="Pfam" id="PF03929">
    <property type="entry name" value="PepSY_TM"/>
    <property type="match status" value="1"/>
</dbReference>
<protein>
    <submittedName>
        <fullName evidence="2">PepSY domain-containing protein</fullName>
    </submittedName>
</protein>
<name>A0A3E0TPH1_9GAMM</name>
<dbReference type="OrthoDB" id="5294804at2"/>
<feature type="transmembrane region" description="Helical" evidence="1">
    <location>
        <begin position="378"/>
        <end position="399"/>
    </location>
</feature>
<feature type="transmembrane region" description="Helical" evidence="1">
    <location>
        <begin position="135"/>
        <end position="158"/>
    </location>
</feature>
<evidence type="ECO:0000313" key="3">
    <source>
        <dbReference type="Proteomes" id="UP000256478"/>
    </source>
</evidence>
<accession>A0A3E0TPH1</accession>
<reference evidence="2 3" key="1">
    <citation type="submission" date="2018-08" db="EMBL/GenBank/DDBJ databases">
        <title>Thalassotalea euphylliae genome.</title>
        <authorList>
            <person name="Summers S."/>
            <person name="Rice S.A."/>
            <person name="Freckelton M.L."/>
            <person name="Nedved B.T."/>
            <person name="Hadfield M.G."/>
        </authorList>
    </citation>
    <scope>NUCLEOTIDE SEQUENCE [LARGE SCALE GENOMIC DNA]</scope>
    <source>
        <strain evidence="2 3">H1</strain>
    </source>
</reference>
<dbReference type="PANTHER" id="PTHR34219">
    <property type="entry name" value="IRON-REGULATED INNER MEMBRANE PROTEIN-RELATED"/>
    <property type="match status" value="1"/>
</dbReference>
<comment type="caution">
    <text evidence="2">The sequence shown here is derived from an EMBL/GenBank/DDBJ whole genome shotgun (WGS) entry which is preliminary data.</text>
</comment>
<evidence type="ECO:0000256" key="1">
    <source>
        <dbReference type="SAM" id="Phobius"/>
    </source>
</evidence>
<dbReference type="PANTHER" id="PTHR34219:SF8">
    <property type="entry name" value="PEPSY DOMAIN-CONTAINING PROTEIN"/>
    <property type="match status" value="1"/>
</dbReference>
<feature type="transmembrane region" description="Helical" evidence="1">
    <location>
        <begin position="184"/>
        <end position="205"/>
    </location>
</feature>
<dbReference type="InterPro" id="IPR005625">
    <property type="entry name" value="PepSY-ass_TM"/>
</dbReference>
<gene>
    <name evidence="2" type="ORF">DXX93_07900</name>
</gene>
<keyword evidence="1" id="KW-1133">Transmembrane helix</keyword>
<organism evidence="2 3">
    <name type="scientific">Thalassotalea euphylliae</name>
    <dbReference type="NCBI Taxonomy" id="1655234"/>
    <lineage>
        <taxon>Bacteria</taxon>
        <taxon>Pseudomonadati</taxon>
        <taxon>Pseudomonadota</taxon>
        <taxon>Gammaproteobacteria</taxon>
        <taxon>Alteromonadales</taxon>
        <taxon>Colwelliaceae</taxon>
        <taxon>Thalassotalea</taxon>
    </lineage>
</organism>
<dbReference type="Proteomes" id="UP000256478">
    <property type="component" value="Unassembled WGS sequence"/>
</dbReference>
<dbReference type="EMBL" id="QUOU01000001">
    <property type="protein sequence ID" value="REL26511.1"/>
    <property type="molecule type" value="Genomic_DNA"/>
</dbReference>
<keyword evidence="1" id="KW-0472">Membrane</keyword>
<keyword evidence="1" id="KW-0812">Transmembrane</keyword>
<proteinExistence type="predicted"/>
<feature type="transmembrane region" description="Helical" evidence="1">
    <location>
        <begin position="327"/>
        <end position="348"/>
    </location>
</feature>
<sequence length="401" mass="45670">MNRAKWFKVHSWVGFKLSILLSFTLVTGTLAVLSHELDWLTNSAMRVEASSVDKLDWLAIYKSAKAQQPNKHFLYLSAPLDPWFAAEVAYFDTEDTNHRNFFHPSTGEYLGDGRWYNWQRFFRMSHRHLMVPTKIGVTIVGALGFLLFVSLVTSLVVYRKWWTGFFRMPRRSHRKLFWADVHRLAGVWSLWFIAIIAVTGIWYFVEVWGLRADYPDRGKAHSEQAVDAKVLPSLTVFAKMLAQVEKAYPELTVTRVFFPQRNGDGVVFQGQADAILVRPRANMLSFDPISGELLVKNQGVNLSIHARLSEAADPLHFGTFAGFPSKVLYFIFGVVLSTLAISGTYIYGMRIARVPKSQPVSRAQFWRAATKTMTWGKWFSIVAIVVCLVITVLLFGGFITQ</sequence>
<dbReference type="AlphaFoldDB" id="A0A3E0TPH1"/>
<dbReference type="RefSeq" id="WP_116007628.1">
    <property type="nucleotide sequence ID" value="NZ_QUOU01000001.1"/>
</dbReference>
<evidence type="ECO:0000313" key="2">
    <source>
        <dbReference type="EMBL" id="REL26511.1"/>
    </source>
</evidence>